<gene>
    <name evidence="1" type="ORF">BJ138DRAFT_1091507</name>
</gene>
<protein>
    <submittedName>
        <fullName evidence="1">Uncharacterized protein</fullName>
    </submittedName>
</protein>
<dbReference type="Proteomes" id="UP000790377">
    <property type="component" value="Unassembled WGS sequence"/>
</dbReference>
<name>A0ACB8A5F8_9AGAM</name>
<evidence type="ECO:0000313" key="2">
    <source>
        <dbReference type="Proteomes" id="UP000790377"/>
    </source>
</evidence>
<accession>A0ACB8A5F8</accession>
<keyword evidence="2" id="KW-1185">Reference proteome</keyword>
<dbReference type="EMBL" id="MU267831">
    <property type="protein sequence ID" value="KAH7908298.1"/>
    <property type="molecule type" value="Genomic_DNA"/>
</dbReference>
<organism evidence="1 2">
    <name type="scientific">Hygrophoropsis aurantiaca</name>
    <dbReference type="NCBI Taxonomy" id="72124"/>
    <lineage>
        <taxon>Eukaryota</taxon>
        <taxon>Fungi</taxon>
        <taxon>Dikarya</taxon>
        <taxon>Basidiomycota</taxon>
        <taxon>Agaricomycotina</taxon>
        <taxon>Agaricomycetes</taxon>
        <taxon>Agaricomycetidae</taxon>
        <taxon>Boletales</taxon>
        <taxon>Coniophorineae</taxon>
        <taxon>Hygrophoropsidaceae</taxon>
        <taxon>Hygrophoropsis</taxon>
    </lineage>
</organism>
<proteinExistence type="predicted"/>
<reference evidence="1" key="1">
    <citation type="journal article" date="2021" name="New Phytol.">
        <title>Evolutionary innovations through gain and loss of genes in the ectomycorrhizal Boletales.</title>
        <authorList>
            <person name="Wu G."/>
            <person name="Miyauchi S."/>
            <person name="Morin E."/>
            <person name="Kuo A."/>
            <person name="Drula E."/>
            <person name="Varga T."/>
            <person name="Kohler A."/>
            <person name="Feng B."/>
            <person name="Cao Y."/>
            <person name="Lipzen A."/>
            <person name="Daum C."/>
            <person name="Hundley H."/>
            <person name="Pangilinan J."/>
            <person name="Johnson J."/>
            <person name="Barry K."/>
            <person name="LaButti K."/>
            <person name="Ng V."/>
            <person name="Ahrendt S."/>
            <person name="Min B."/>
            <person name="Choi I.G."/>
            <person name="Park H."/>
            <person name="Plett J.M."/>
            <person name="Magnuson J."/>
            <person name="Spatafora J.W."/>
            <person name="Nagy L.G."/>
            <person name="Henrissat B."/>
            <person name="Grigoriev I.V."/>
            <person name="Yang Z.L."/>
            <person name="Xu J."/>
            <person name="Martin F.M."/>
        </authorList>
    </citation>
    <scope>NUCLEOTIDE SEQUENCE</scope>
    <source>
        <strain evidence="1">ATCC 28755</strain>
    </source>
</reference>
<evidence type="ECO:0000313" key="1">
    <source>
        <dbReference type="EMBL" id="KAH7908298.1"/>
    </source>
</evidence>
<sequence>MSSLLMMILDAFPELFLAGLLYPWTGVLIRWRANYTPRDSASEGFLARSAGRGPSYFTMLMKIGSVEGLDGLLKGILPTLAVMECWELLGLPSIVLVAYLHYLEFHPSEFVAIAKVCLLWVMISIPYSIIRNRAITTTQDLPYLSIRKAFPALLTQSERQRPYTIYTAPGLAAAHFAWTAFILIISCVRHFVFRIPFFRVAQHDSALQTALTVLVWAFAMVLNALILTPLEVAIVRLSTQGQPGESEVGTYSLLPFAGEPDIGDGIAVDTSSQVIQLRSSAVPYLSLADCLRRISEEEGRAVLYRGWWVTAFRGIVLL</sequence>
<comment type="caution">
    <text evidence="1">The sequence shown here is derived from an EMBL/GenBank/DDBJ whole genome shotgun (WGS) entry which is preliminary data.</text>
</comment>